<reference evidence="6 7" key="1">
    <citation type="journal article" date="2015" name="Nature">
        <title>rRNA introns, odd ribosomes, and small enigmatic genomes across a large radiation of phyla.</title>
        <authorList>
            <person name="Brown C.T."/>
            <person name="Hug L.A."/>
            <person name="Thomas B.C."/>
            <person name="Sharon I."/>
            <person name="Castelle C.J."/>
            <person name="Singh A."/>
            <person name="Wilkins M.J."/>
            <person name="Williams K.H."/>
            <person name="Banfield J.F."/>
        </authorList>
    </citation>
    <scope>NUCLEOTIDE SEQUENCE [LARGE SCALE GENOMIC DNA]</scope>
</reference>
<comment type="caution">
    <text evidence="6">The sequence shown here is derived from an EMBL/GenBank/DDBJ whole genome shotgun (WGS) entry which is preliminary data.</text>
</comment>
<feature type="region of interest" description="Disordered" evidence="4">
    <location>
        <begin position="1"/>
        <end position="23"/>
    </location>
</feature>
<evidence type="ECO:0000313" key="7">
    <source>
        <dbReference type="Proteomes" id="UP000033854"/>
    </source>
</evidence>
<dbReference type="NCBIfam" id="TIGR00180">
    <property type="entry name" value="parB_part"/>
    <property type="match status" value="1"/>
</dbReference>
<dbReference type="Pfam" id="PF17762">
    <property type="entry name" value="HTH_ParB"/>
    <property type="match status" value="1"/>
</dbReference>
<dbReference type="InterPro" id="IPR003115">
    <property type="entry name" value="ParB_N"/>
</dbReference>
<accession>A0A0G1BZ95</accession>
<dbReference type="CDD" id="cd16393">
    <property type="entry name" value="SPO0J_N"/>
    <property type="match status" value="1"/>
</dbReference>
<dbReference type="EMBL" id="LCDA01000006">
    <property type="protein sequence ID" value="KKS42758.1"/>
    <property type="molecule type" value="Genomic_DNA"/>
</dbReference>
<evidence type="ECO:0000256" key="4">
    <source>
        <dbReference type="SAM" id="MobiDB-lite"/>
    </source>
</evidence>
<feature type="compositionally biased region" description="Basic and acidic residues" evidence="4">
    <location>
        <begin position="319"/>
        <end position="329"/>
    </location>
</feature>
<proteinExistence type="inferred from homology"/>
<dbReference type="InterPro" id="IPR041468">
    <property type="entry name" value="HTH_ParB/Spo0J"/>
</dbReference>
<name>A0A0G1BZ95_9BACT</name>
<dbReference type="Gene3D" id="3.90.1530.30">
    <property type="match status" value="1"/>
</dbReference>
<sequence length="329" mass="36835">MEENQQVARLPLDHLQPNPLQPRGVITPESLSELVDSIKTHGIIQPLVVAHTPAGYQIIAGERRWRASRLAGLTEVPVRIIETTPQGMLEMAIVENVQRTDLNPIDRANSFERLIKEFSLTNSDICTRIGKSPAYVSNTFRLLELPDALKDGLISGVITEGHARALAAIPDTQAMIEAYKMILREGGSVRRAEELSRRFKKTMHRSKPSDGFNTKTVNESIDNMATAIGRSIGENVNVKMRRSRVETAIHIVLKGNPEETEAQIQKIYDLIVGVPKPEVQVEKEEEIKTQESPSENTYSNPFEPMLEKPSYNQPSDPIVPRDPDNLSEY</sequence>
<dbReference type="SUPFAM" id="SSF110849">
    <property type="entry name" value="ParB/Sulfiredoxin"/>
    <property type="match status" value="1"/>
</dbReference>
<keyword evidence="2" id="KW-0159">Chromosome partition</keyword>
<dbReference type="SUPFAM" id="SSF109709">
    <property type="entry name" value="KorB DNA-binding domain-like"/>
    <property type="match status" value="1"/>
</dbReference>
<dbReference type="PATRIC" id="fig|1618378.3.peg.650"/>
<dbReference type="Proteomes" id="UP000033854">
    <property type="component" value="Unassembled WGS sequence"/>
</dbReference>
<evidence type="ECO:0000256" key="3">
    <source>
        <dbReference type="ARBA" id="ARBA00023125"/>
    </source>
</evidence>
<dbReference type="GO" id="GO:0003677">
    <property type="term" value="F:DNA binding"/>
    <property type="evidence" value="ECO:0007669"/>
    <property type="project" value="UniProtKB-KW"/>
</dbReference>
<dbReference type="InterPro" id="IPR004437">
    <property type="entry name" value="ParB/RepB/Spo0J"/>
</dbReference>
<dbReference type="SMART" id="SM00470">
    <property type="entry name" value="ParB"/>
    <property type="match status" value="1"/>
</dbReference>
<comment type="similarity">
    <text evidence="1">Belongs to the ParB family.</text>
</comment>
<gene>
    <name evidence="6" type="ORF">UV06_C0006G0028</name>
</gene>
<dbReference type="AlphaFoldDB" id="A0A0G1BZ95"/>
<evidence type="ECO:0000313" key="6">
    <source>
        <dbReference type="EMBL" id="KKS42758.1"/>
    </source>
</evidence>
<dbReference type="InterPro" id="IPR050336">
    <property type="entry name" value="Chromosome_partition/occlusion"/>
</dbReference>
<dbReference type="Gene3D" id="1.10.10.2830">
    <property type="match status" value="1"/>
</dbReference>
<dbReference type="FunFam" id="3.90.1530.30:FF:000001">
    <property type="entry name" value="Chromosome partitioning protein ParB"/>
    <property type="match status" value="1"/>
</dbReference>
<dbReference type="Pfam" id="PF02195">
    <property type="entry name" value="ParB_N"/>
    <property type="match status" value="1"/>
</dbReference>
<evidence type="ECO:0000256" key="2">
    <source>
        <dbReference type="ARBA" id="ARBA00022829"/>
    </source>
</evidence>
<feature type="domain" description="ParB-like N-terminal" evidence="5">
    <location>
        <begin position="8"/>
        <end position="97"/>
    </location>
</feature>
<dbReference type="PANTHER" id="PTHR33375">
    <property type="entry name" value="CHROMOSOME-PARTITIONING PROTEIN PARB-RELATED"/>
    <property type="match status" value="1"/>
</dbReference>
<protein>
    <submittedName>
        <fullName evidence="6">Chromosome partitioning protein ParB</fullName>
    </submittedName>
</protein>
<dbReference type="PANTHER" id="PTHR33375:SF1">
    <property type="entry name" value="CHROMOSOME-PARTITIONING PROTEIN PARB-RELATED"/>
    <property type="match status" value="1"/>
</dbReference>
<keyword evidence="3" id="KW-0238">DNA-binding</keyword>
<evidence type="ECO:0000259" key="5">
    <source>
        <dbReference type="SMART" id="SM00470"/>
    </source>
</evidence>
<feature type="region of interest" description="Disordered" evidence="4">
    <location>
        <begin position="281"/>
        <end position="329"/>
    </location>
</feature>
<dbReference type="GO" id="GO:0005694">
    <property type="term" value="C:chromosome"/>
    <property type="evidence" value="ECO:0007669"/>
    <property type="project" value="TreeGrafter"/>
</dbReference>
<organism evidence="6 7">
    <name type="scientific">Candidatus Collierbacteria bacterium GW2011_GWA2_42_17</name>
    <dbReference type="NCBI Taxonomy" id="1618378"/>
    <lineage>
        <taxon>Bacteria</taxon>
        <taxon>Candidatus Collieribacteriota</taxon>
    </lineage>
</organism>
<evidence type="ECO:0000256" key="1">
    <source>
        <dbReference type="ARBA" id="ARBA00006295"/>
    </source>
</evidence>
<dbReference type="FunFam" id="1.10.10.2830:FF:000001">
    <property type="entry name" value="Chromosome partitioning protein ParB"/>
    <property type="match status" value="1"/>
</dbReference>
<dbReference type="GO" id="GO:0007059">
    <property type="term" value="P:chromosome segregation"/>
    <property type="evidence" value="ECO:0007669"/>
    <property type="project" value="UniProtKB-KW"/>
</dbReference>
<dbReference type="InterPro" id="IPR036086">
    <property type="entry name" value="ParB/Sulfiredoxin_sf"/>
</dbReference>